<dbReference type="InParanoid" id="B4DAE2"/>
<dbReference type="Proteomes" id="UP000005824">
    <property type="component" value="Unassembled WGS sequence"/>
</dbReference>
<dbReference type="SUPFAM" id="SSF46785">
    <property type="entry name" value="Winged helix' DNA-binding domain"/>
    <property type="match status" value="1"/>
</dbReference>
<keyword evidence="3" id="KW-1185">Reference proteome</keyword>
<gene>
    <name evidence="2" type="ORF">CfE428DRAFT_5883</name>
</gene>
<protein>
    <submittedName>
        <fullName evidence="2">Transcriptional regulator, BadM/Rrf2 family</fullName>
    </submittedName>
</protein>
<dbReference type="EMBL" id="ABVL01000030">
    <property type="protein sequence ID" value="EDY16603.1"/>
    <property type="molecule type" value="Genomic_DNA"/>
</dbReference>
<dbReference type="FunCoup" id="B4DAE2">
    <property type="interactions" value="220"/>
</dbReference>
<dbReference type="PANTHER" id="PTHR33221:SF4">
    <property type="entry name" value="HTH-TYPE TRANSCRIPTIONAL REPRESSOR NSRR"/>
    <property type="match status" value="1"/>
</dbReference>
<dbReference type="PANTHER" id="PTHR33221">
    <property type="entry name" value="WINGED HELIX-TURN-HELIX TRANSCRIPTIONAL REGULATOR, RRF2 FAMILY"/>
    <property type="match status" value="1"/>
</dbReference>
<accession>B4DAE2</accession>
<proteinExistence type="predicted"/>
<evidence type="ECO:0000256" key="1">
    <source>
        <dbReference type="ARBA" id="ARBA00023125"/>
    </source>
</evidence>
<dbReference type="InterPro" id="IPR000944">
    <property type="entry name" value="Tscrpt_reg_Rrf2"/>
</dbReference>
<dbReference type="GO" id="GO:0003700">
    <property type="term" value="F:DNA-binding transcription factor activity"/>
    <property type="evidence" value="ECO:0007669"/>
    <property type="project" value="TreeGrafter"/>
</dbReference>
<dbReference type="PROSITE" id="PS51197">
    <property type="entry name" value="HTH_RRF2_2"/>
    <property type="match status" value="1"/>
</dbReference>
<dbReference type="STRING" id="497964.CfE428DRAFT_5883"/>
<dbReference type="NCBIfam" id="TIGR00738">
    <property type="entry name" value="rrf2_super"/>
    <property type="match status" value="1"/>
</dbReference>
<comment type="caution">
    <text evidence="2">The sequence shown here is derived from an EMBL/GenBank/DDBJ whole genome shotgun (WGS) entry which is preliminary data.</text>
</comment>
<organism evidence="2 3">
    <name type="scientific">Chthoniobacter flavus Ellin428</name>
    <dbReference type="NCBI Taxonomy" id="497964"/>
    <lineage>
        <taxon>Bacteria</taxon>
        <taxon>Pseudomonadati</taxon>
        <taxon>Verrucomicrobiota</taxon>
        <taxon>Spartobacteria</taxon>
        <taxon>Chthoniobacterales</taxon>
        <taxon>Chthoniobacteraceae</taxon>
        <taxon>Chthoniobacter</taxon>
    </lineage>
</organism>
<dbReference type="RefSeq" id="WP_006983203.1">
    <property type="nucleotide sequence ID" value="NZ_ABVL01000030.1"/>
</dbReference>
<evidence type="ECO:0000313" key="3">
    <source>
        <dbReference type="Proteomes" id="UP000005824"/>
    </source>
</evidence>
<dbReference type="eggNOG" id="COG1959">
    <property type="taxonomic scope" value="Bacteria"/>
</dbReference>
<dbReference type="InterPro" id="IPR036390">
    <property type="entry name" value="WH_DNA-bd_sf"/>
</dbReference>
<dbReference type="Gene3D" id="1.10.10.10">
    <property type="entry name" value="Winged helix-like DNA-binding domain superfamily/Winged helix DNA-binding domain"/>
    <property type="match status" value="1"/>
</dbReference>
<keyword evidence="1" id="KW-0238">DNA-binding</keyword>
<sequence>MQLTTHSDYALRLLIYLTSHSTRKVSTREVADAYGISLNHLTKVAKSLTKAGWLLAARGGGGGLTLAPHTREARVGEIVRYTEYTCDVAECFDAKANTCPITSVCRLKPLLYRAQKAFFDVLDTATIEDIARNPGELNAIFESPRPKQKVRAK</sequence>
<dbReference type="GO" id="GO:0005829">
    <property type="term" value="C:cytosol"/>
    <property type="evidence" value="ECO:0007669"/>
    <property type="project" value="TreeGrafter"/>
</dbReference>
<dbReference type="InterPro" id="IPR036388">
    <property type="entry name" value="WH-like_DNA-bd_sf"/>
</dbReference>
<reference evidence="2 3" key="1">
    <citation type="journal article" date="2011" name="J. Bacteriol.">
        <title>Genome sequence of Chthoniobacter flavus Ellin428, an aerobic heterotrophic soil bacterium.</title>
        <authorList>
            <person name="Kant R."/>
            <person name="van Passel M.W."/>
            <person name="Palva A."/>
            <person name="Lucas S."/>
            <person name="Lapidus A."/>
            <person name="Glavina Del Rio T."/>
            <person name="Dalin E."/>
            <person name="Tice H."/>
            <person name="Bruce D."/>
            <person name="Goodwin L."/>
            <person name="Pitluck S."/>
            <person name="Larimer F.W."/>
            <person name="Land M.L."/>
            <person name="Hauser L."/>
            <person name="Sangwan P."/>
            <person name="de Vos W.M."/>
            <person name="Janssen P.H."/>
            <person name="Smidt H."/>
        </authorList>
    </citation>
    <scope>NUCLEOTIDE SEQUENCE [LARGE SCALE GENOMIC DNA]</scope>
    <source>
        <strain evidence="2 3">Ellin428</strain>
    </source>
</reference>
<dbReference type="Pfam" id="PF02082">
    <property type="entry name" value="Rrf2"/>
    <property type="match status" value="1"/>
</dbReference>
<dbReference type="GO" id="GO:0003677">
    <property type="term" value="F:DNA binding"/>
    <property type="evidence" value="ECO:0007669"/>
    <property type="project" value="UniProtKB-KW"/>
</dbReference>
<dbReference type="AlphaFoldDB" id="B4DAE2"/>
<name>B4DAE2_9BACT</name>
<evidence type="ECO:0000313" key="2">
    <source>
        <dbReference type="EMBL" id="EDY16603.1"/>
    </source>
</evidence>